<dbReference type="Proteomes" id="UP001445472">
    <property type="component" value="Unassembled WGS sequence"/>
</dbReference>
<comment type="caution">
    <text evidence="3">The sequence shown here is derived from an EMBL/GenBank/DDBJ whole genome shotgun (WGS) entry which is preliminary data.</text>
</comment>
<dbReference type="RefSeq" id="WP_351975847.1">
    <property type="nucleotide sequence ID" value="NZ_JBEPBX010000007.1"/>
</dbReference>
<reference evidence="3 4" key="1">
    <citation type="submission" date="2024-06" db="EMBL/GenBank/DDBJ databases">
        <title>The Natural Products Discovery Center: Release of the First 8490 Sequenced Strains for Exploring Actinobacteria Biosynthetic Diversity.</title>
        <authorList>
            <person name="Kalkreuter E."/>
            <person name="Kautsar S.A."/>
            <person name="Yang D."/>
            <person name="Bader C.D."/>
            <person name="Teijaro C.N."/>
            <person name="Fluegel L."/>
            <person name="Davis C.M."/>
            <person name="Simpson J.R."/>
            <person name="Lauterbach L."/>
            <person name="Steele A.D."/>
            <person name="Gui C."/>
            <person name="Meng S."/>
            <person name="Li G."/>
            <person name="Viehrig K."/>
            <person name="Ye F."/>
            <person name="Su P."/>
            <person name="Kiefer A.F."/>
            <person name="Nichols A."/>
            <person name="Cepeda A.J."/>
            <person name="Yan W."/>
            <person name="Fan B."/>
            <person name="Jiang Y."/>
            <person name="Adhikari A."/>
            <person name="Zheng C.-J."/>
            <person name="Schuster L."/>
            <person name="Cowan T.M."/>
            <person name="Smanski M.J."/>
            <person name="Chevrette M.G."/>
            <person name="De Carvalho L.P.S."/>
            <person name="Shen B."/>
        </authorList>
    </citation>
    <scope>NUCLEOTIDE SEQUENCE [LARGE SCALE GENOMIC DNA]</scope>
    <source>
        <strain evidence="3 4">NPDC000837</strain>
    </source>
</reference>
<evidence type="ECO:0000313" key="4">
    <source>
        <dbReference type="Proteomes" id="UP001445472"/>
    </source>
</evidence>
<feature type="region of interest" description="Disordered" evidence="1">
    <location>
        <begin position="1"/>
        <end position="29"/>
    </location>
</feature>
<evidence type="ECO:0000313" key="3">
    <source>
        <dbReference type="EMBL" id="MER6613899.1"/>
    </source>
</evidence>
<accession>A0ABV1USX8</accession>
<keyword evidence="2" id="KW-0472">Membrane</keyword>
<name>A0ABV1USX8_9ACTN</name>
<evidence type="ECO:0008006" key="5">
    <source>
        <dbReference type="Google" id="ProtNLM"/>
    </source>
</evidence>
<keyword evidence="4" id="KW-1185">Reference proteome</keyword>
<keyword evidence="2" id="KW-0812">Transmembrane</keyword>
<evidence type="ECO:0000256" key="1">
    <source>
        <dbReference type="SAM" id="MobiDB-lite"/>
    </source>
</evidence>
<feature type="transmembrane region" description="Helical" evidence="2">
    <location>
        <begin position="45"/>
        <end position="68"/>
    </location>
</feature>
<keyword evidence="2" id="KW-1133">Transmembrane helix</keyword>
<gene>
    <name evidence="3" type="ORF">ABT276_11020</name>
</gene>
<dbReference type="EMBL" id="JBEPBX010000007">
    <property type="protein sequence ID" value="MER6613899.1"/>
    <property type="molecule type" value="Genomic_DNA"/>
</dbReference>
<proteinExistence type="predicted"/>
<organism evidence="3 4">
    <name type="scientific">Streptomyces xantholiticus</name>
    <dbReference type="NCBI Taxonomy" id="68285"/>
    <lineage>
        <taxon>Bacteria</taxon>
        <taxon>Bacillati</taxon>
        <taxon>Actinomycetota</taxon>
        <taxon>Actinomycetes</taxon>
        <taxon>Kitasatosporales</taxon>
        <taxon>Streptomycetaceae</taxon>
        <taxon>Streptomyces</taxon>
    </lineage>
</organism>
<sequence length="250" mass="26760">MISEPEMVPEGHFGAAEFPSQRPSSDDLVAVDDEPAGMRRPRRPAWLWALGGAAVASAVWAGGLYVYGTADPDLGGYRTSRNLCLDAELKALTAAIGERPGDEPGSAWGSTHRTLDEAVCYTDLEPEGYEIPVDEDGNEVGSLPSVSVGYTLHKKTDPGPEFEGSVKAQRDTFGEQSVIRRVDGLGEQAFVLRDSDGVGVHLEVLDGQAVLTLSLTSYWDGDSGEPAVDLSDIEPLLAEDMRALIVMLKN</sequence>
<evidence type="ECO:0000256" key="2">
    <source>
        <dbReference type="SAM" id="Phobius"/>
    </source>
</evidence>
<protein>
    <recommendedName>
        <fullName evidence="5">DUF3558 domain-containing protein</fullName>
    </recommendedName>
</protein>